<name>A0AAW2H5Z5_9HYME</name>
<gene>
    <name evidence="2" type="ORF">PUN28_001515</name>
</gene>
<sequence length="101" mass="12503">MRVKHLYESHFARSLETLGLPFLAKYYKLTRHCPSRRYARYRKRQNFLFFIIFFFFFLFCKRKYINSFTLRDKTRNEILTITRLHFVAAAKLPACKFQYIK</sequence>
<evidence type="ECO:0000313" key="3">
    <source>
        <dbReference type="Proteomes" id="UP001430953"/>
    </source>
</evidence>
<proteinExistence type="predicted"/>
<dbReference type="EMBL" id="JADYXP020000001">
    <property type="protein sequence ID" value="KAL0134791.1"/>
    <property type="molecule type" value="Genomic_DNA"/>
</dbReference>
<organism evidence="2 3">
    <name type="scientific">Cardiocondyla obscurior</name>
    <dbReference type="NCBI Taxonomy" id="286306"/>
    <lineage>
        <taxon>Eukaryota</taxon>
        <taxon>Metazoa</taxon>
        <taxon>Ecdysozoa</taxon>
        <taxon>Arthropoda</taxon>
        <taxon>Hexapoda</taxon>
        <taxon>Insecta</taxon>
        <taxon>Pterygota</taxon>
        <taxon>Neoptera</taxon>
        <taxon>Endopterygota</taxon>
        <taxon>Hymenoptera</taxon>
        <taxon>Apocrita</taxon>
        <taxon>Aculeata</taxon>
        <taxon>Formicoidea</taxon>
        <taxon>Formicidae</taxon>
        <taxon>Myrmicinae</taxon>
        <taxon>Cardiocondyla</taxon>
    </lineage>
</organism>
<accession>A0AAW2H5Z5</accession>
<dbReference type="Proteomes" id="UP001430953">
    <property type="component" value="Unassembled WGS sequence"/>
</dbReference>
<feature type="transmembrane region" description="Helical" evidence="1">
    <location>
        <begin position="46"/>
        <end position="65"/>
    </location>
</feature>
<keyword evidence="1" id="KW-0812">Transmembrane</keyword>
<comment type="caution">
    <text evidence="2">The sequence shown here is derived from an EMBL/GenBank/DDBJ whole genome shotgun (WGS) entry which is preliminary data.</text>
</comment>
<evidence type="ECO:0000313" key="2">
    <source>
        <dbReference type="EMBL" id="KAL0134791.1"/>
    </source>
</evidence>
<keyword evidence="1" id="KW-1133">Transmembrane helix</keyword>
<evidence type="ECO:0000256" key="1">
    <source>
        <dbReference type="SAM" id="Phobius"/>
    </source>
</evidence>
<dbReference type="AlphaFoldDB" id="A0AAW2H5Z5"/>
<reference evidence="2 3" key="1">
    <citation type="submission" date="2023-03" db="EMBL/GenBank/DDBJ databases">
        <title>High recombination rates correlate with genetic variation in Cardiocondyla obscurior ants.</title>
        <authorList>
            <person name="Errbii M."/>
        </authorList>
    </citation>
    <scope>NUCLEOTIDE SEQUENCE [LARGE SCALE GENOMIC DNA]</scope>
    <source>
        <strain evidence="2">Alpha-2009</strain>
        <tissue evidence="2">Whole body</tissue>
    </source>
</reference>
<keyword evidence="3" id="KW-1185">Reference proteome</keyword>
<evidence type="ECO:0008006" key="4">
    <source>
        <dbReference type="Google" id="ProtNLM"/>
    </source>
</evidence>
<keyword evidence="1" id="KW-0472">Membrane</keyword>
<protein>
    <recommendedName>
        <fullName evidence="4">Ribosomal protein S10</fullName>
    </recommendedName>
</protein>